<dbReference type="Gene3D" id="1.10.287.1080">
    <property type="entry name" value="MazG-like"/>
    <property type="match status" value="2"/>
</dbReference>
<dbReference type="AlphaFoldDB" id="A0A6M0QCN2"/>
<evidence type="ECO:0000313" key="3">
    <source>
        <dbReference type="EMBL" id="NEY74121.1"/>
    </source>
</evidence>
<dbReference type="Pfam" id="PF00590">
    <property type="entry name" value="TP_methylase"/>
    <property type="match status" value="1"/>
</dbReference>
<feature type="domain" description="Tetrapyrrole methylase" evidence="1">
    <location>
        <begin position="5"/>
        <end position="207"/>
    </location>
</feature>
<dbReference type="CDD" id="cd11529">
    <property type="entry name" value="NTP-PPase_MazG_Cterm"/>
    <property type="match status" value="1"/>
</dbReference>
<dbReference type="InterPro" id="IPR048011">
    <property type="entry name" value="NTP-PPase_MazG-like_C"/>
</dbReference>
<dbReference type="NCBIfam" id="TIGR00444">
    <property type="entry name" value="mazG"/>
    <property type="match status" value="1"/>
</dbReference>
<dbReference type="NCBIfam" id="NF007113">
    <property type="entry name" value="PRK09562.1"/>
    <property type="match status" value="1"/>
</dbReference>
<protein>
    <submittedName>
        <fullName evidence="3">Nucleoside triphosphate pyrophosphohydrolase</fullName>
        <ecNumber evidence="3">3.6.1.9</ecNumber>
    </submittedName>
</protein>
<dbReference type="RefSeq" id="WP_163181985.1">
    <property type="nucleotide sequence ID" value="NZ_JAAIWM010000014.1"/>
</dbReference>
<accession>A0A6M0QCN2</accession>
<dbReference type="SUPFAM" id="SSF101386">
    <property type="entry name" value="all-alpha NTP pyrophosphatases"/>
    <property type="match status" value="2"/>
</dbReference>
<dbReference type="GO" id="GO:0046061">
    <property type="term" value="P:dATP catabolic process"/>
    <property type="evidence" value="ECO:0007669"/>
    <property type="project" value="TreeGrafter"/>
</dbReference>
<dbReference type="PANTHER" id="PTHR30522:SF0">
    <property type="entry name" value="NUCLEOSIDE TRIPHOSPHATE PYROPHOSPHOHYDROLASE"/>
    <property type="match status" value="1"/>
</dbReference>
<feature type="domain" description="NTP pyrophosphohydrolase MazG-like" evidence="2">
    <location>
        <begin position="395"/>
        <end position="453"/>
    </location>
</feature>
<evidence type="ECO:0000259" key="2">
    <source>
        <dbReference type="Pfam" id="PF03819"/>
    </source>
</evidence>
<dbReference type="EMBL" id="JAAIWM010000014">
    <property type="protein sequence ID" value="NEY74121.1"/>
    <property type="molecule type" value="Genomic_DNA"/>
</dbReference>
<dbReference type="InterPro" id="IPR024180">
    <property type="entry name" value="Tetrapyrrole_Mease/MazG_pred"/>
</dbReference>
<dbReference type="Proteomes" id="UP000481043">
    <property type="component" value="Unassembled WGS sequence"/>
</dbReference>
<dbReference type="CDD" id="cd11528">
    <property type="entry name" value="NTP-PPase_MazG_Nterm"/>
    <property type="match status" value="1"/>
</dbReference>
<dbReference type="GO" id="GO:0046052">
    <property type="term" value="P:UTP catabolic process"/>
    <property type="evidence" value="ECO:0007669"/>
    <property type="project" value="TreeGrafter"/>
</dbReference>
<gene>
    <name evidence="3" type="primary">mazG</name>
    <name evidence="3" type="ORF">G4D63_20695</name>
</gene>
<dbReference type="Pfam" id="PF03819">
    <property type="entry name" value="MazG"/>
    <property type="match status" value="2"/>
</dbReference>
<dbReference type="InterPro" id="IPR035013">
    <property type="entry name" value="YabN_N"/>
</dbReference>
<dbReference type="InterPro" id="IPR004518">
    <property type="entry name" value="MazG-like_dom"/>
</dbReference>
<dbReference type="FunFam" id="1.10.287.1080:FF:000003">
    <property type="entry name" value="Nucleoside triphosphate pyrophosphohydrolase"/>
    <property type="match status" value="1"/>
</dbReference>
<keyword evidence="4" id="KW-1185">Reference proteome</keyword>
<dbReference type="GO" id="GO:0006950">
    <property type="term" value="P:response to stress"/>
    <property type="evidence" value="ECO:0007669"/>
    <property type="project" value="UniProtKB-ARBA"/>
</dbReference>
<dbReference type="GO" id="GO:0046047">
    <property type="term" value="P:TTP catabolic process"/>
    <property type="evidence" value="ECO:0007669"/>
    <property type="project" value="TreeGrafter"/>
</dbReference>
<dbReference type="PANTHER" id="PTHR30522">
    <property type="entry name" value="NUCLEOSIDE TRIPHOSPHATE PYROPHOSPHOHYDROLASE"/>
    <property type="match status" value="1"/>
</dbReference>
<evidence type="ECO:0000313" key="4">
    <source>
        <dbReference type="Proteomes" id="UP000481043"/>
    </source>
</evidence>
<dbReference type="GO" id="GO:0047429">
    <property type="term" value="F:nucleoside triphosphate diphosphatase activity"/>
    <property type="evidence" value="ECO:0007669"/>
    <property type="project" value="UniProtKB-EC"/>
</dbReference>
<dbReference type="InterPro" id="IPR035996">
    <property type="entry name" value="4pyrrol_Methylase_sf"/>
</dbReference>
<dbReference type="InterPro" id="IPR014777">
    <property type="entry name" value="4pyrrole_Mease_sub1"/>
</dbReference>
<comment type="caution">
    <text evidence="3">The sequence shown here is derived from an EMBL/GenBank/DDBJ whole genome shotgun (WGS) entry which is preliminary data.</text>
</comment>
<evidence type="ECO:0000259" key="1">
    <source>
        <dbReference type="Pfam" id="PF00590"/>
    </source>
</evidence>
<dbReference type="Gene3D" id="3.40.1010.10">
    <property type="entry name" value="Cobalt-precorrin-4 Transmethylase, Domain 1"/>
    <property type="match status" value="1"/>
</dbReference>
<dbReference type="InterPro" id="IPR011551">
    <property type="entry name" value="NTP_PyrPHydrolase_MazG"/>
</dbReference>
<dbReference type="PIRSF" id="PIRSF002845">
    <property type="entry name" value="Ttrprl_mtas_MazG"/>
    <property type="match status" value="1"/>
</dbReference>
<sequence length="487" mass="55637">MSIPTIYVLGLGAGELGQLTVQMYKRIQECPNLYVRTKDHPVVTELEQEGKRIVGFDDIYEKHDQFHLVYEEIVEILCKKSHTEDVFYAVPGHPLVAEKTVELLLAKRAQGYQVVIEGGSSFLDPLFTALEIDPIQGFQLVDGTSFKAEELELKQHMIICQVYDQFVASEVKLGLMNRLPDEYEVVVVTAAGTSKQEVKKVPLYELDHGMNISNLTTVYVPPVQEESLLYQEFQSLKDVIAALRGPGGCPWDQEQTHQSLKPFIIEEAYEVLEAIDEEDDDHLIEELGDVLLQVMLHAQIGEDEGWFTIQDVIRSVTEKMIRRHPHVFGEQKAEHSSEVVKLWDEIKKKETKNTNQESILSGIPQSLPGLLLANAIQKKAAKVGFDWKEASPIWEKLYEEIEEFKAELDLNSSKEKASKELGDILFAIVNVARFYQIDPEIAIMQTNNKFKNRFQYMERQADEKGIKLDTLSLEELDILWEEAKQKE</sequence>
<feature type="domain" description="NTP pyrophosphohydrolase MazG-like" evidence="2">
    <location>
        <begin position="255"/>
        <end position="328"/>
    </location>
</feature>
<name>A0A6M0QCN2_9BACI</name>
<organism evidence="3 4">
    <name type="scientific">Bacillus mesophilus</name>
    <dbReference type="NCBI Taxonomy" id="1808955"/>
    <lineage>
        <taxon>Bacteria</taxon>
        <taxon>Bacillati</taxon>
        <taxon>Bacillota</taxon>
        <taxon>Bacilli</taxon>
        <taxon>Bacillales</taxon>
        <taxon>Bacillaceae</taxon>
        <taxon>Bacillus</taxon>
    </lineage>
</organism>
<dbReference type="InterPro" id="IPR048015">
    <property type="entry name" value="NTP-PPase_MazG-like_N"/>
</dbReference>
<dbReference type="GO" id="GO:0008168">
    <property type="term" value="F:methyltransferase activity"/>
    <property type="evidence" value="ECO:0007669"/>
    <property type="project" value="InterPro"/>
</dbReference>
<dbReference type="EC" id="3.6.1.9" evidence="3"/>
<dbReference type="InterPro" id="IPR000878">
    <property type="entry name" value="4pyrrol_Mease"/>
</dbReference>
<proteinExistence type="predicted"/>
<dbReference type="GO" id="GO:0046076">
    <property type="term" value="P:dTTP catabolic process"/>
    <property type="evidence" value="ECO:0007669"/>
    <property type="project" value="TreeGrafter"/>
</dbReference>
<dbReference type="FunFam" id="1.10.287.1080:FF:000001">
    <property type="entry name" value="Nucleoside triphosphate pyrophosphohydrolase"/>
    <property type="match status" value="1"/>
</dbReference>
<keyword evidence="3" id="KW-0378">Hydrolase</keyword>
<dbReference type="CDD" id="cd11723">
    <property type="entry name" value="YabN_N_like"/>
    <property type="match status" value="1"/>
</dbReference>
<dbReference type="SUPFAM" id="SSF53790">
    <property type="entry name" value="Tetrapyrrole methylase"/>
    <property type="match status" value="1"/>
</dbReference>
<reference evidence="3 4" key="1">
    <citation type="submission" date="2020-02" db="EMBL/GenBank/DDBJ databases">
        <title>Bacillus aquiflavi sp. nov., isolated from yellow water of strong flavor Chinese baijiu in Yibin region of China.</title>
        <authorList>
            <person name="Xie J."/>
        </authorList>
    </citation>
    <scope>NUCLEOTIDE SEQUENCE [LARGE SCALE GENOMIC DNA]</scope>
    <source>
        <strain evidence="3 4">SA4</strain>
    </source>
</reference>
<dbReference type="GO" id="GO:0046081">
    <property type="term" value="P:dUTP catabolic process"/>
    <property type="evidence" value="ECO:0007669"/>
    <property type="project" value="TreeGrafter"/>
</dbReference>
<dbReference type="GO" id="GO:0006203">
    <property type="term" value="P:dGTP catabolic process"/>
    <property type="evidence" value="ECO:0007669"/>
    <property type="project" value="TreeGrafter"/>
</dbReference>